<accession>A0ABU4C9E9</accession>
<dbReference type="Pfam" id="PF13193">
    <property type="entry name" value="AMP-binding_C"/>
    <property type="match status" value="1"/>
</dbReference>
<dbReference type="Pfam" id="PF00501">
    <property type="entry name" value="AMP-binding"/>
    <property type="match status" value="1"/>
</dbReference>
<evidence type="ECO:0000259" key="2">
    <source>
        <dbReference type="Pfam" id="PF13193"/>
    </source>
</evidence>
<organism evidence="3 4">
    <name type="scientific">Rhodococcus jostii</name>
    <dbReference type="NCBI Taxonomy" id="132919"/>
    <lineage>
        <taxon>Bacteria</taxon>
        <taxon>Bacillati</taxon>
        <taxon>Actinomycetota</taxon>
        <taxon>Actinomycetes</taxon>
        <taxon>Mycobacteriales</taxon>
        <taxon>Nocardiaceae</taxon>
        <taxon>Rhodococcus</taxon>
    </lineage>
</organism>
<name>A0ABU4C9E9_RHOJO</name>
<dbReference type="RefSeq" id="WP_317567810.1">
    <property type="nucleotide sequence ID" value="NZ_JAWLKA010000003.1"/>
</dbReference>
<dbReference type="InterPro" id="IPR045851">
    <property type="entry name" value="AMP-bd_C_sf"/>
</dbReference>
<dbReference type="PROSITE" id="PS00455">
    <property type="entry name" value="AMP_BINDING"/>
    <property type="match status" value="1"/>
</dbReference>
<feature type="domain" description="AMP-dependent synthetase/ligase" evidence="1">
    <location>
        <begin position="7"/>
        <end position="361"/>
    </location>
</feature>
<evidence type="ECO:0000259" key="1">
    <source>
        <dbReference type="Pfam" id="PF00501"/>
    </source>
</evidence>
<dbReference type="Gene3D" id="3.30.300.30">
    <property type="match status" value="1"/>
</dbReference>
<dbReference type="PANTHER" id="PTHR43767:SF1">
    <property type="entry name" value="NONRIBOSOMAL PEPTIDE SYNTHASE PES1 (EUROFUNG)-RELATED"/>
    <property type="match status" value="1"/>
</dbReference>
<dbReference type="EMBL" id="JAWLKA010000003">
    <property type="protein sequence ID" value="MDV6280171.1"/>
    <property type="molecule type" value="Genomic_DNA"/>
</dbReference>
<dbReference type="PANTHER" id="PTHR43767">
    <property type="entry name" value="LONG-CHAIN-FATTY-ACID--COA LIGASE"/>
    <property type="match status" value="1"/>
</dbReference>
<dbReference type="Gene3D" id="3.40.50.12780">
    <property type="entry name" value="N-terminal domain of ligase-like"/>
    <property type="match status" value="1"/>
</dbReference>
<feature type="domain" description="AMP-binding enzyme C-terminal" evidence="2">
    <location>
        <begin position="418"/>
        <end position="496"/>
    </location>
</feature>
<evidence type="ECO:0000313" key="4">
    <source>
        <dbReference type="Proteomes" id="UP001185737"/>
    </source>
</evidence>
<protein>
    <submittedName>
        <fullName evidence="3">AMP-binding protein</fullName>
    </submittedName>
</protein>
<dbReference type="InterPro" id="IPR000873">
    <property type="entry name" value="AMP-dep_synth/lig_dom"/>
</dbReference>
<reference evidence="3 4" key="1">
    <citation type="submission" date="2023-10" db="EMBL/GenBank/DDBJ databases">
        <title>Development of a sustainable strategy for remediation of hydrocarbon-contaminated territories based on the waste exchange concept.</title>
        <authorList>
            <person name="Krivoruchko A."/>
        </authorList>
    </citation>
    <scope>NUCLEOTIDE SEQUENCE [LARGE SCALE GENOMIC DNA]</scope>
    <source>
        <strain evidence="3 4">IEGM 60</strain>
    </source>
</reference>
<evidence type="ECO:0000313" key="3">
    <source>
        <dbReference type="EMBL" id="MDV6280171.1"/>
    </source>
</evidence>
<keyword evidence="4" id="KW-1185">Reference proteome</keyword>
<proteinExistence type="predicted"/>
<sequence length="512" mass="54744">MTNEQLFWQTAASDPHRPAVIVDGGGTTTYGELAETANRLSNGLRARGLVAGSALALVLPNRLEFIALQLAAHQIGLYVVPVNRHLTAPEVGYILGDCGAELVVADSTTAPTVAEAAELAAISPKVLYGVGDDAASLQTYHELLGAAASPDDRVAGSMLFYSSGTTGRPKGIRRPMSGLSPEDEQGRIAQWARAMNVTPDGVFLSVGPLYHAAPNQNMMMTLQLGHTVVVSSGFDPEHALGLIQRHAVTATFLVPTMMHRLLTVPAERRNEFDVSSLRTILHAGSICPVATKRAMIDWVGPVLVEYYGSSESGATTIIDSASWLAHEGSVGQARPGMAVRICDEHGEELPPGTPGLIHLKSGVVIEYVGDPNKTASSYQDGFFVPGDIGYLDEDGWLFVCDRRTDLIISGGVNIYPAEIEGELLQHAAVLDAAVFGVPDDEWGQRVVALVQLRDPGADRAVVTESIAAHCRDRLAAFKFPRVLEVVERLPRTAAGKISRSRLRDSYRSGRSG</sequence>
<dbReference type="InterPro" id="IPR042099">
    <property type="entry name" value="ANL_N_sf"/>
</dbReference>
<comment type="caution">
    <text evidence="3">The sequence shown here is derived from an EMBL/GenBank/DDBJ whole genome shotgun (WGS) entry which is preliminary data.</text>
</comment>
<dbReference type="SUPFAM" id="SSF56801">
    <property type="entry name" value="Acetyl-CoA synthetase-like"/>
    <property type="match status" value="1"/>
</dbReference>
<dbReference type="InterPro" id="IPR020845">
    <property type="entry name" value="AMP-binding_CS"/>
</dbReference>
<gene>
    <name evidence="3" type="ORF">R3Q59_06625</name>
</gene>
<dbReference type="InterPro" id="IPR050237">
    <property type="entry name" value="ATP-dep_AMP-bd_enzyme"/>
</dbReference>
<dbReference type="Proteomes" id="UP001185737">
    <property type="component" value="Unassembled WGS sequence"/>
</dbReference>
<dbReference type="InterPro" id="IPR025110">
    <property type="entry name" value="AMP-bd_C"/>
</dbReference>